<name>A0A9P4YVS5_9HYPO</name>
<dbReference type="RefSeq" id="XP_035322402.1">
    <property type="nucleotide sequence ID" value="XM_035468421.1"/>
</dbReference>
<evidence type="ECO:0000313" key="3">
    <source>
        <dbReference type="EMBL" id="KAF4123750.1"/>
    </source>
</evidence>
<evidence type="ECO:0000256" key="1">
    <source>
        <dbReference type="SAM" id="MobiDB-lite"/>
    </source>
</evidence>
<dbReference type="Gene3D" id="3.40.50.1820">
    <property type="entry name" value="alpha/beta hydrolase"/>
    <property type="match status" value="1"/>
</dbReference>
<dbReference type="Pfam" id="PF00135">
    <property type="entry name" value="COesterase"/>
    <property type="match status" value="2"/>
</dbReference>
<dbReference type="InterPro" id="IPR002018">
    <property type="entry name" value="CarbesteraseB"/>
</dbReference>
<evidence type="ECO:0000259" key="2">
    <source>
        <dbReference type="Pfam" id="PF00135"/>
    </source>
</evidence>
<feature type="domain" description="Carboxylesterase type B" evidence="2">
    <location>
        <begin position="185"/>
        <end position="349"/>
    </location>
</feature>
<keyword evidence="4" id="KW-1185">Reference proteome</keyword>
<protein>
    <submittedName>
        <fullName evidence="3">Carboxylesterase family</fullName>
    </submittedName>
</protein>
<accession>A0A9P4YVS5</accession>
<dbReference type="AlphaFoldDB" id="A0A9P4YVS5"/>
<dbReference type="Proteomes" id="UP000749293">
    <property type="component" value="Unassembled WGS sequence"/>
</dbReference>
<sequence length="558" mass="60866">MVSTKEAHPAVTVAVRGSTRPIVGRTQAASAGYPKSLDLFHGIRYARAPLWEKSQPVRLGEPVSPTARGGDGNGAGEYDDLCVYITRPSRNAESEEERRGGGGKMPVVVFFHGGAFNFGHALDSDLKSFVARSRRDIISVSVGYRLGPVGFGPGRDERREGSESEESISEGGGERNEETGLGKLNLGLDDQMVGLEWVRQWIGAFGGDGEDITVMGIGHHMLRQPSQRIFRRVILESGSPTARSVLSARHPRTARQYQEFRERVRALGGVNRSNITRAGDAVWAQGERSLQWPFQPVVDDDHHDSSDSDADADSMIPDTPLHLWDRPGFVPPPILTGFCSHEGITFIPPDVTATLREFFGALIPGLDLDALDGLYPPGMYPSERLRIVDAYSHHAYICPAFHTAHKASLLGRRRPHPVYLYEFAAPNTPNGFVSHCAHGPVLRPPGGVPLGPGLADVGREMMARWERFILSGDGDGDGDGTVGRDDVWPTFKTPFAEDGRDGGDETAGLLLVFGQGNDEARGGTSPGVPVRTRRMTGREMDVCRFWWDNMPLSQGMGR</sequence>
<dbReference type="OrthoDB" id="6846267at2759"/>
<dbReference type="PANTHER" id="PTHR11559">
    <property type="entry name" value="CARBOXYLESTERASE"/>
    <property type="match status" value="1"/>
</dbReference>
<dbReference type="InterPro" id="IPR050309">
    <property type="entry name" value="Type-B_Carboxylest/Lipase"/>
</dbReference>
<proteinExistence type="predicted"/>
<organism evidence="3 4">
    <name type="scientific">Geosmithia morbida</name>
    <dbReference type="NCBI Taxonomy" id="1094350"/>
    <lineage>
        <taxon>Eukaryota</taxon>
        <taxon>Fungi</taxon>
        <taxon>Dikarya</taxon>
        <taxon>Ascomycota</taxon>
        <taxon>Pezizomycotina</taxon>
        <taxon>Sordariomycetes</taxon>
        <taxon>Hypocreomycetidae</taxon>
        <taxon>Hypocreales</taxon>
        <taxon>Bionectriaceae</taxon>
        <taxon>Geosmithia</taxon>
    </lineage>
</organism>
<gene>
    <name evidence="3" type="ORF">GMORB2_6451</name>
</gene>
<feature type="region of interest" description="Disordered" evidence="1">
    <location>
        <begin position="474"/>
        <end position="502"/>
    </location>
</feature>
<dbReference type="EMBL" id="JAANYQ010000006">
    <property type="protein sequence ID" value="KAF4123750.1"/>
    <property type="molecule type" value="Genomic_DNA"/>
</dbReference>
<dbReference type="InterPro" id="IPR029058">
    <property type="entry name" value="AB_hydrolase_fold"/>
</dbReference>
<comment type="caution">
    <text evidence="3">The sequence shown here is derived from an EMBL/GenBank/DDBJ whole genome shotgun (WGS) entry which is preliminary data.</text>
</comment>
<feature type="region of interest" description="Disordered" evidence="1">
    <location>
        <begin position="151"/>
        <end position="182"/>
    </location>
</feature>
<reference evidence="3" key="1">
    <citation type="submission" date="2020-03" db="EMBL/GenBank/DDBJ databases">
        <title>Site-based positive gene gene selection in Geosmithia morbida across the United States reveals a broad range of putative effectors and factors for local host and environmental adapation.</title>
        <authorList>
            <person name="Onufrak A."/>
            <person name="Murdoch R.W."/>
            <person name="Gazis R."/>
            <person name="Huff M."/>
            <person name="Staton M."/>
            <person name="Klingeman W."/>
            <person name="Hadziabdic D."/>
        </authorList>
    </citation>
    <scope>NUCLEOTIDE SEQUENCE</scope>
    <source>
        <strain evidence="3">1262</strain>
    </source>
</reference>
<dbReference type="GeneID" id="55972676"/>
<feature type="domain" description="Carboxylesterase type B" evidence="2">
    <location>
        <begin position="76"/>
        <end position="154"/>
    </location>
</feature>
<dbReference type="SUPFAM" id="SSF53474">
    <property type="entry name" value="alpha/beta-Hydrolases"/>
    <property type="match status" value="1"/>
</dbReference>
<evidence type="ECO:0000313" key="4">
    <source>
        <dbReference type="Proteomes" id="UP000749293"/>
    </source>
</evidence>